<proteinExistence type="predicted"/>
<dbReference type="SMART" id="SM00530">
    <property type="entry name" value="HTH_XRE"/>
    <property type="match status" value="1"/>
</dbReference>
<reference evidence="2 3" key="1">
    <citation type="submission" date="2020-04" db="EMBL/GenBank/DDBJ databases">
        <title>Antimicrobial susceptibility and clonality of vaginal-derived multi-drug resistant Mobiluncus isolates in China.</title>
        <authorList>
            <person name="Zhang X."/>
        </authorList>
    </citation>
    <scope>NUCLEOTIDE SEQUENCE [LARGE SCALE GENOMIC DNA]</scope>
    <source>
        <strain evidence="2 3">12</strain>
    </source>
</reference>
<dbReference type="GO" id="GO:0003677">
    <property type="term" value="F:DNA binding"/>
    <property type="evidence" value="ECO:0007669"/>
    <property type="project" value="InterPro"/>
</dbReference>
<dbReference type="PROSITE" id="PS50943">
    <property type="entry name" value="HTH_CROC1"/>
    <property type="match status" value="1"/>
</dbReference>
<dbReference type="InterPro" id="IPR010982">
    <property type="entry name" value="Lambda_DNA-bd_dom_sf"/>
</dbReference>
<evidence type="ECO:0000313" key="3">
    <source>
        <dbReference type="Proteomes" id="UP000575397"/>
    </source>
</evidence>
<protein>
    <submittedName>
        <fullName evidence="2">Helix-turn-helix transcriptional regulator</fullName>
    </submittedName>
</protein>
<dbReference type="Proteomes" id="UP000575397">
    <property type="component" value="Unassembled WGS sequence"/>
</dbReference>
<organism evidence="2 3">
    <name type="scientific">Mobiluncus mulieris</name>
    <dbReference type="NCBI Taxonomy" id="2052"/>
    <lineage>
        <taxon>Bacteria</taxon>
        <taxon>Bacillati</taxon>
        <taxon>Actinomycetota</taxon>
        <taxon>Actinomycetes</taxon>
        <taxon>Actinomycetales</taxon>
        <taxon>Actinomycetaceae</taxon>
        <taxon>Mobiluncus</taxon>
    </lineage>
</organism>
<dbReference type="Pfam" id="PF01381">
    <property type="entry name" value="HTH_3"/>
    <property type="match status" value="1"/>
</dbReference>
<evidence type="ECO:0000313" key="2">
    <source>
        <dbReference type="EMBL" id="NMX03261.1"/>
    </source>
</evidence>
<dbReference type="SUPFAM" id="SSF47413">
    <property type="entry name" value="lambda repressor-like DNA-binding domains"/>
    <property type="match status" value="1"/>
</dbReference>
<dbReference type="InterPro" id="IPR001387">
    <property type="entry name" value="Cro/C1-type_HTH"/>
</dbReference>
<dbReference type="EMBL" id="JABCUS010000008">
    <property type="protein sequence ID" value="NMX03261.1"/>
    <property type="molecule type" value="Genomic_DNA"/>
</dbReference>
<name>A0A7Y0UT55_9ACTO</name>
<evidence type="ECO:0000259" key="1">
    <source>
        <dbReference type="PROSITE" id="PS50943"/>
    </source>
</evidence>
<feature type="domain" description="HTH cro/C1-type" evidence="1">
    <location>
        <begin position="35"/>
        <end position="92"/>
    </location>
</feature>
<comment type="caution">
    <text evidence="2">The sequence shown here is derived from an EMBL/GenBank/DDBJ whole genome shotgun (WGS) entry which is preliminary data.</text>
</comment>
<dbReference type="Gene3D" id="1.10.260.40">
    <property type="entry name" value="lambda repressor-like DNA-binding domains"/>
    <property type="match status" value="1"/>
</dbReference>
<accession>A0A7Y0UT55</accession>
<dbReference type="CDD" id="cd00093">
    <property type="entry name" value="HTH_XRE"/>
    <property type="match status" value="1"/>
</dbReference>
<sequence length="101" mass="11327">MVMLLEEYLQTRPVDPELVAQHKERLRGELRAYKLRELRKESGLSQVEVASRIGVSQRQVSKIENGDIENSKISTIRKYVEAVGGRLSVEYVTGDAAVAIA</sequence>
<dbReference type="AlphaFoldDB" id="A0A7Y0UT55"/>
<gene>
    <name evidence="2" type="ORF">HHJ77_04805</name>
</gene>